<evidence type="ECO:0000313" key="2">
    <source>
        <dbReference type="Proteomes" id="UP000187941"/>
    </source>
</evidence>
<proteinExistence type="predicted"/>
<gene>
    <name evidence="1" type="ORF">AWR27_00020</name>
</gene>
<reference evidence="1 2" key="1">
    <citation type="submission" date="2016-01" db="EMBL/GenBank/DDBJ databases">
        <authorList>
            <person name="Oliw E.H."/>
        </authorList>
    </citation>
    <scope>NUCLEOTIDE SEQUENCE [LARGE SCALE GENOMIC DNA]</scope>
    <source>
        <strain evidence="1 2">DY10</strain>
    </source>
</reference>
<evidence type="ECO:0000313" key="1">
    <source>
        <dbReference type="EMBL" id="AQG77878.1"/>
    </source>
</evidence>
<dbReference type="AlphaFoldDB" id="A0A1P9WR81"/>
<dbReference type="STRING" id="1178516.AWR27_00020"/>
<protein>
    <submittedName>
        <fullName evidence="1">Aminopeptidase</fullName>
    </submittedName>
</protein>
<keyword evidence="1" id="KW-0645">Protease</keyword>
<dbReference type="Pfam" id="PF10023">
    <property type="entry name" value="Aminopep"/>
    <property type="match status" value="1"/>
</dbReference>
<dbReference type="OrthoDB" id="357991at2"/>
<name>A0A1P9WR81_9BACT</name>
<keyword evidence="2" id="KW-1185">Reference proteome</keyword>
<dbReference type="EMBL" id="CP014263">
    <property type="protein sequence ID" value="AQG77878.1"/>
    <property type="molecule type" value="Genomic_DNA"/>
</dbReference>
<dbReference type="KEGG" id="smon:AWR27_00020"/>
<dbReference type="Proteomes" id="UP000187941">
    <property type="component" value="Chromosome"/>
</dbReference>
<keyword evidence="1" id="KW-0031">Aminopeptidase</keyword>
<dbReference type="InterPro" id="IPR014553">
    <property type="entry name" value="Aminopept"/>
</dbReference>
<dbReference type="RefSeq" id="WP_077129305.1">
    <property type="nucleotide sequence ID" value="NZ_CP014263.1"/>
</dbReference>
<dbReference type="GO" id="GO:0004177">
    <property type="term" value="F:aminopeptidase activity"/>
    <property type="evidence" value="ECO:0007669"/>
    <property type="project" value="UniProtKB-KW"/>
</dbReference>
<accession>A0A1P9WR81</accession>
<organism evidence="1 2">
    <name type="scientific">Spirosoma montaniterrae</name>
    <dbReference type="NCBI Taxonomy" id="1178516"/>
    <lineage>
        <taxon>Bacteria</taxon>
        <taxon>Pseudomonadati</taxon>
        <taxon>Bacteroidota</taxon>
        <taxon>Cytophagia</taxon>
        <taxon>Cytophagales</taxon>
        <taxon>Cytophagaceae</taxon>
        <taxon>Spirosoma</taxon>
    </lineage>
</organism>
<keyword evidence="1" id="KW-0378">Hydrolase</keyword>
<sequence length="348" mass="40425">MRKKIALAVVGVLVVLLVWQWELVSYGLMQARGQVRIMVNSRPVAELMADPNYPDSLKQKLKLIAEIKRFAIDSLRLDPSGSYESFYDLQGKPLMWVLVGAERFRLVPVSFEVPILGTFSYKGFFDESRLREADSLLRKQGYDTRINEVAAYSTLGFLNDPILSNMLDRSEGSLAELIIHELTHGTLFVRDNLEYNENVADFVGEYGAERFLAQKYGRDSEQYRNYVAGKTFYERYDEHILRGTRLLDSLYQSFKPQTPVAVKDSLKWETIGQIVATSDTLTDERTQTSMRLVNKRRFSKLNLPNNAYFIGYLTYRKQQNRFRQEFENQFNSDFGRYLTHLKQTYPSL</sequence>